<accession>A0ACC2D094</accession>
<keyword evidence="2" id="KW-1185">Reference proteome</keyword>
<evidence type="ECO:0000313" key="1">
    <source>
        <dbReference type="EMBL" id="KAJ7547337.1"/>
    </source>
</evidence>
<dbReference type="EMBL" id="CM055099">
    <property type="protein sequence ID" value="KAJ7547337.1"/>
    <property type="molecule type" value="Genomic_DNA"/>
</dbReference>
<reference evidence="2" key="1">
    <citation type="journal article" date="2024" name="Proc. Natl. Acad. Sci. U.S.A.">
        <title>Extraordinary preservation of gene collinearity over three hundred million years revealed in homosporous lycophytes.</title>
        <authorList>
            <person name="Li C."/>
            <person name="Wickell D."/>
            <person name="Kuo L.Y."/>
            <person name="Chen X."/>
            <person name="Nie B."/>
            <person name="Liao X."/>
            <person name="Peng D."/>
            <person name="Ji J."/>
            <person name="Jenkins J."/>
            <person name="Williams M."/>
            <person name="Shu S."/>
            <person name="Plott C."/>
            <person name="Barry K."/>
            <person name="Rajasekar S."/>
            <person name="Grimwood J."/>
            <person name="Han X."/>
            <person name="Sun S."/>
            <person name="Hou Z."/>
            <person name="He W."/>
            <person name="Dai G."/>
            <person name="Sun C."/>
            <person name="Schmutz J."/>
            <person name="Leebens-Mack J.H."/>
            <person name="Li F.W."/>
            <person name="Wang L."/>
        </authorList>
    </citation>
    <scope>NUCLEOTIDE SEQUENCE [LARGE SCALE GENOMIC DNA]</scope>
    <source>
        <strain evidence="2">cv. PW_Plant_1</strain>
    </source>
</reference>
<sequence length="124" mass="13343">MPADSFLLPGTGDAFSTAFCIRFGLLHFVFDCFQRLILGRESDVSCCLPRFSVHATGLHLTVCFTGGGTAFSLSRLDLLKNGAIFLNRIMHACQNLRAGKAADGGEILGPVFASLSVSMQNKEQ</sequence>
<organism evidence="1 2">
    <name type="scientific">Diphasiastrum complanatum</name>
    <name type="common">Issler's clubmoss</name>
    <name type="synonym">Lycopodium complanatum</name>
    <dbReference type="NCBI Taxonomy" id="34168"/>
    <lineage>
        <taxon>Eukaryota</taxon>
        <taxon>Viridiplantae</taxon>
        <taxon>Streptophyta</taxon>
        <taxon>Embryophyta</taxon>
        <taxon>Tracheophyta</taxon>
        <taxon>Lycopodiopsida</taxon>
        <taxon>Lycopodiales</taxon>
        <taxon>Lycopodiaceae</taxon>
        <taxon>Lycopodioideae</taxon>
        <taxon>Diphasiastrum</taxon>
    </lineage>
</organism>
<comment type="caution">
    <text evidence="1">The sequence shown here is derived from an EMBL/GenBank/DDBJ whole genome shotgun (WGS) entry which is preliminary data.</text>
</comment>
<evidence type="ECO:0000313" key="2">
    <source>
        <dbReference type="Proteomes" id="UP001162992"/>
    </source>
</evidence>
<gene>
    <name evidence="1" type="ORF">O6H91_08G081000</name>
</gene>
<dbReference type="Proteomes" id="UP001162992">
    <property type="component" value="Chromosome 8"/>
</dbReference>
<protein>
    <submittedName>
        <fullName evidence="1">Uncharacterized protein</fullName>
    </submittedName>
</protein>
<name>A0ACC2D094_DIPCM</name>
<proteinExistence type="predicted"/>